<reference evidence="3" key="2">
    <citation type="submission" date="2012-08" db="EMBL/GenBank/DDBJ databases">
        <title>Whole-genome sequence of Nocardiopsis alba strain ATCC BAA-2165 associated with honeybees.</title>
        <authorList>
            <person name="Qiao J."/>
            <person name="Chen L."/>
            <person name="Li Y."/>
            <person name="Wang J."/>
            <person name="Zhang W."/>
            <person name="Chen S."/>
        </authorList>
    </citation>
    <scope>NUCLEOTIDE SEQUENCE [LARGE SCALE GENOMIC DNA]</scope>
    <source>
        <strain evidence="3">ATCC BAA-2165 / BE74</strain>
    </source>
</reference>
<dbReference type="KEGG" id="nal:B005_5442"/>
<name>J7L3K9_NOCAA</name>
<dbReference type="AlphaFoldDB" id="J7L3K9"/>
<dbReference type="Proteomes" id="UP000003779">
    <property type="component" value="Chromosome"/>
</dbReference>
<evidence type="ECO:0000313" key="3">
    <source>
        <dbReference type="Proteomes" id="UP000003779"/>
    </source>
</evidence>
<reference evidence="2 3" key="1">
    <citation type="journal article" date="2012" name="J. Bacteriol.">
        <title>Whole-Genome Sequence of Nocardiopsis alba Strain ATCC BAA-2165, Associated with Honeybees.</title>
        <authorList>
            <person name="Qiao J."/>
            <person name="Chen L."/>
            <person name="Li Y."/>
            <person name="Wang J."/>
            <person name="Zhang W."/>
            <person name="Chen S."/>
        </authorList>
    </citation>
    <scope>NUCLEOTIDE SEQUENCE [LARGE SCALE GENOMIC DNA]</scope>
    <source>
        <strain evidence="3">ATCC BAA-2165 / BE74</strain>
    </source>
</reference>
<dbReference type="HOGENOM" id="CLU_3155435_0_0_11"/>
<dbReference type="EMBL" id="CP003788">
    <property type="protein sequence ID" value="AFR07331.1"/>
    <property type="molecule type" value="Genomic_DNA"/>
</dbReference>
<evidence type="ECO:0000313" key="2">
    <source>
        <dbReference type="EMBL" id="AFR07331.1"/>
    </source>
</evidence>
<feature type="region of interest" description="Disordered" evidence="1">
    <location>
        <begin position="1"/>
        <end position="48"/>
    </location>
</feature>
<evidence type="ECO:0000256" key="1">
    <source>
        <dbReference type="SAM" id="MobiDB-lite"/>
    </source>
</evidence>
<accession>J7L3K9</accession>
<organism evidence="2 3">
    <name type="scientific">Nocardiopsis alba (strain ATCC BAA-2165 / BE74)</name>
    <dbReference type="NCBI Taxonomy" id="1205910"/>
    <lineage>
        <taxon>Bacteria</taxon>
        <taxon>Bacillati</taxon>
        <taxon>Actinomycetota</taxon>
        <taxon>Actinomycetes</taxon>
        <taxon>Streptosporangiales</taxon>
        <taxon>Nocardiopsidaceae</taxon>
        <taxon>Nocardiopsis</taxon>
    </lineage>
</organism>
<dbReference type="PATRIC" id="fig|1205910.3.peg.5152"/>
<dbReference type="STRING" id="1205910.B005_5442"/>
<sequence>MYLERTENGEPHRPMMTDTRSSRLSVSVSPTSPPRIASGRSLGPLRPQ</sequence>
<protein>
    <submittedName>
        <fullName evidence="2">Uncharacterized protein</fullName>
    </submittedName>
</protein>
<gene>
    <name evidence="2" type="ordered locus">B005_5442</name>
</gene>
<feature type="compositionally biased region" description="Basic and acidic residues" evidence="1">
    <location>
        <begin position="1"/>
        <end position="15"/>
    </location>
</feature>
<proteinExistence type="predicted"/>